<reference evidence="2 3" key="1">
    <citation type="submission" date="2017-10" db="EMBL/GenBank/DDBJ databases">
        <title>Sequencing the genomes of 1000 actinobacteria strains.</title>
        <authorList>
            <person name="Klenk H.-P."/>
        </authorList>
    </citation>
    <scope>NUCLEOTIDE SEQUENCE [LARGE SCALE GENOMIC DNA]</scope>
    <source>
        <strain evidence="2 3">DSM 15597</strain>
    </source>
</reference>
<name>A0A2A9CSA7_9ACTN</name>
<gene>
    <name evidence="2" type="ORF">ATK74_1042</name>
</gene>
<sequence length="270" mass="28841">MATRSRPGLVAPSGDAARFDVILYLKIFVVHLCFSDSVSPTAICAGSSAAQGVRSLRACRPWSPSPFDRSRGGTWMKRSRCGSLTMRAGGNGLTVMARLAATPPRVGQRLGLMSGRRRVHTKAGVHDAAFEDPRPQGHVATGRLDSATAADWLAGRATASHRAARGSGEAPVSLRHSPARTPHDTHTACWFVEAAVPGHPWGLRRHRRPWATRHQGEHKRIAAPEPPEVDRSCFCTPLPASAVSSSRSTEDPAQPSDVSSSSSTEDPAQP</sequence>
<comment type="caution">
    <text evidence="2">The sequence shown here is derived from an EMBL/GenBank/DDBJ whole genome shotgun (WGS) entry which is preliminary data.</text>
</comment>
<evidence type="ECO:0000313" key="3">
    <source>
        <dbReference type="Proteomes" id="UP000226079"/>
    </source>
</evidence>
<evidence type="ECO:0000256" key="1">
    <source>
        <dbReference type="SAM" id="MobiDB-lite"/>
    </source>
</evidence>
<dbReference type="AlphaFoldDB" id="A0A2A9CSA7"/>
<accession>A0A2A9CSA7</accession>
<evidence type="ECO:0000313" key="2">
    <source>
        <dbReference type="EMBL" id="PFG16500.1"/>
    </source>
</evidence>
<protein>
    <submittedName>
        <fullName evidence="2">Uncharacterized protein</fullName>
    </submittedName>
</protein>
<organism evidence="2 3">
    <name type="scientific">Propionicimonas paludicola</name>
    <dbReference type="NCBI Taxonomy" id="185243"/>
    <lineage>
        <taxon>Bacteria</taxon>
        <taxon>Bacillati</taxon>
        <taxon>Actinomycetota</taxon>
        <taxon>Actinomycetes</taxon>
        <taxon>Propionibacteriales</taxon>
        <taxon>Nocardioidaceae</taxon>
        <taxon>Propionicimonas</taxon>
    </lineage>
</organism>
<dbReference type="Proteomes" id="UP000226079">
    <property type="component" value="Unassembled WGS sequence"/>
</dbReference>
<feature type="region of interest" description="Disordered" evidence="1">
    <location>
        <begin position="211"/>
        <end position="270"/>
    </location>
</feature>
<proteinExistence type="predicted"/>
<dbReference type="EMBL" id="PDJC01000001">
    <property type="protein sequence ID" value="PFG16500.1"/>
    <property type="molecule type" value="Genomic_DNA"/>
</dbReference>
<keyword evidence="3" id="KW-1185">Reference proteome</keyword>